<accession>A0A644SU09</accession>
<evidence type="ECO:0000313" key="1">
    <source>
        <dbReference type="EMBL" id="MPL58188.1"/>
    </source>
</evidence>
<dbReference type="EMBL" id="VSSQ01000006">
    <property type="protein sequence ID" value="MPL58188.1"/>
    <property type="molecule type" value="Genomic_DNA"/>
</dbReference>
<name>A0A644SU09_9ZZZZ</name>
<comment type="caution">
    <text evidence="1">The sequence shown here is derived from an EMBL/GenBank/DDBJ whole genome shotgun (WGS) entry which is preliminary data.</text>
</comment>
<organism evidence="1">
    <name type="scientific">bioreactor metagenome</name>
    <dbReference type="NCBI Taxonomy" id="1076179"/>
    <lineage>
        <taxon>unclassified sequences</taxon>
        <taxon>metagenomes</taxon>
        <taxon>ecological metagenomes</taxon>
    </lineage>
</organism>
<protein>
    <submittedName>
        <fullName evidence="1">Uncharacterized protein</fullName>
    </submittedName>
</protein>
<reference evidence="1" key="1">
    <citation type="submission" date="2019-08" db="EMBL/GenBank/DDBJ databases">
        <authorList>
            <person name="Kucharzyk K."/>
            <person name="Murdoch R.W."/>
            <person name="Higgins S."/>
            <person name="Loffler F."/>
        </authorList>
    </citation>
    <scope>NUCLEOTIDE SEQUENCE</scope>
</reference>
<sequence>MKIVTTPMCEKILEFAGIINYKVNKNPDNEEGDIAIILSESDTKMDSLKIKLNTFTQIKNSIVQVSKLKKIPNNKLNINYSIPDDNFNSDIEELSLKNNDLFLNESDLSSKLISDIFSNYSLALDWLDNDKKRDFRKKNLNIRVKVYSLFLRDIVEDMGFTIVELEDNDSKSDYTIFPDYMNFNNKDGSNILISIPTHNNAPKDPIKRAELRYSILNNLKIK</sequence>
<gene>
    <name evidence="1" type="ORF">SDC9_03719</name>
</gene>
<proteinExistence type="predicted"/>
<dbReference type="AlphaFoldDB" id="A0A644SU09"/>